<dbReference type="Proteomes" id="UP000625711">
    <property type="component" value="Unassembled WGS sequence"/>
</dbReference>
<feature type="compositionally biased region" description="Basic residues" evidence="1">
    <location>
        <begin position="10"/>
        <end position="25"/>
    </location>
</feature>
<reference evidence="2" key="1">
    <citation type="submission" date="2020-08" db="EMBL/GenBank/DDBJ databases">
        <title>Genome sequencing and assembly of the red palm weevil Rhynchophorus ferrugineus.</title>
        <authorList>
            <person name="Dias G.B."/>
            <person name="Bergman C.M."/>
            <person name="Manee M."/>
        </authorList>
    </citation>
    <scope>NUCLEOTIDE SEQUENCE</scope>
    <source>
        <strain evidence="2">AA-2017</strain>
        <tissue evidence="2">Whole larva</tissue>
    </source>
</reference>
<dbReference type="EMBL" id="JAACXV010014184">
    <property type="protein sequence ID" value="KAF7269789.1"/>
    <property type="molecule type" value="Genomic_DNA"/>
</dbReference>
<sequence>MCHFQEKKEKRIKKRKLRKQKRPHQRTVPCSKFLFRESHRNHYLLKLNRLSWRAAPPDAHPRRPCPSALPTATASLFPDPCLATFQFAGAFVREPAGGTAESSRFGFTDFNYLIALTIRLSYLKSGRERPHQKPHADVTGTPRNYQSSGLCF</sequence>
<name>A0A834M9E6_RHYFE</name>
<accession>A0A834M9E6</accession>
<keyword evidence="3" id="KW-1185">Reference proteome</keyword>
<comment type="caution">
    <text evidence="2">The sequence shown here is derived from an EMBL/GenBank/DDBJ whole genome shotgun (WGS) entry which is preliminary data.</text>
</comment>
<organism evidence="2 3">
    <name type="scientific">Rhynchophorus ferrugineus</name>
    <name type="common">Red palm weevil</name>
    <name type="synonym">Curculio ferrugineus</name>
    <dbReference type="NCBI Taxonomy" id="354439"/>
    <lineage>
        <taxon>Eukaryota</taxon>
        <taxon>Metazoa</taxon>
        <taxon>Ecdysozoa</taxon>
        <taxon>Arthropoda</taxon>
        <taxon>Hexapoda</taxon>
        <taxon>Insecta</taxon>
        <taxon>Pterygota</taxon>
        <taxon>Neoptera</taxon>
        <taxon>Endopterygota</taxon>
        <taxon>Coleoptera</taxon>
        <taxon>Polyphaga</taxon>
        <taxon>Cucujiformia</taxon>
        <taxon>Curculionidae</taxon>
        <taxon>Dryophthorinae</taxon>
        <taxon>Rhynchophorus</taxon>
    </lineage>
</organism>
<proteinExistence type="predicted"/>
<dbReference type="AlphaFoldDB" id="A0A834M9E6"/>
<protein>
    <submittedName>
        <fullName evidence="2">Uncharacterized protein</fullName>
    </submittedName>
</protein>
<feature type="compositionally biased region" description="Basic and acidic residues" evidence="1">
    <location>
        <begin position="127"/>
        <end position="136"/>
    </location>
</feature>
<feature type="compositionally biased region" description="Polar residues" evidence="1">
    <location>
        <begin position="141"/>
        <end position="152"/>
    </location>
</feature>
<feature type="region of interest" description="Disordered" evidence="1">
    <location>
        <begin position="1"/>
        <end position="25"/>
    </location>
</feature>
<evidence type="ECO:0000313" key="2">
    <source>
        <dbReference type="EMBL" id="KAF7269789.1"/>
    </source>
</evidence>
<evidence type="ECO:0000256" key="1">
    <source>
        <dbReference type="SAM" id="MobiDB-lite"/>
    </source>
</evidence>
<feature type="region of interest" description="Disordered" evidence="1">
    <location>
        <begin position="127"/>
        <end position="152"/>
    </location>
</feature>
<evidence type="ECO:0000313" key="3">
    <source>
        <dbReference type="Proteomes" id="UP000625711"/>
    </source>
</evidence>
<gene>
    <name evidence="2" type="ORF">GWI33_017175</name>
</gene>